<protein>
    <submittedName>
        <fullName evidence="2">Uncharacterized protein</fullName>
    </submittedName>
</protein>
<dbReference type="AlphaFoldDB" id="A0A1M4ECH2"/>
<feature type="compositionally biased region" description="Basic residues" evidence="1">
    <location>
        <begin position="1"/>
        <end position="11"/>
    </location>
</feature>
<reference evidence="2" key="1">
    <citation type="submission" date="2016-04" db="EMBL/GenBank/DDBJ databases">
        <authorList>
            <person name="Evans L.H."/>
            <person name="Alamgir A."/>
            <person name="Owens N."/>
            <person name="Weber N.D."/>
            <person name="Virtaneva K."/>
            <person name="Barbian K."/>
            <person name="Babar A."/>
            <person name="Rosenke K."/>
        </authorList>
    </citation>
    <scope>NUCLEOTIDE SEQUENCE</scope>
    <source>
        <strain evidence="2">Nono1</strain>
    </source>
</reference>
<organism evidence="2">
    <name type="scientific">Nonomuraea gerenzanensis</name>
    <dbReference type="NCBI Taxonomy" id="93944"/>
    <lineage>
        <taxon>Bacteria</taxon>
        <taxon>Bacillati</taxon>
        <taxon>Actinomycetota</taxon>
        <taxon>Actinomycetes</taxon>
        <taxon>Streptosporangiales</taxon>
        <taxon>Streptosporangiaceae</taxon>
        <taxon>Nonomuraea</taxon>
    </lineage>
</organism>
<gene>
    <name evidence="2" type="ORF">BN4615_P5799</name>
</gene>
<accession>A0A1M4ECH2</accession>
<feature type="region of interest" description="Disordered" evidence="1">
    <location>
        <begin position="47"/>
        <end position="98"/>
    </location>
</feature>
<name>A0A1M4ECH2_9ACTN</name>
<evidence type="ECO:0000313" key="2">
    <source>
        <dbReference type="EMBL" id="SBO96283.1"/>
    </source>
</evidence>
<proteinExistence type="predicted"/>
<evidence type="ECO:0000256" key="1">
    <source>
        <dbReference type="SAM" id="MobiDB-lite"/>
    </source>
</evidence>
<sequence>MPAATRHSRVAPHHEITRRCGSPDTLTTPSSIIAEPPFGRAAIDIADQTSRHSGPYRSAARARPEQAGRRRGHPRSMCLRGSVRGSSRDVRATQMRPA</sequence>
<dbReference type="EMBL" id="LT559118">
    <property type="protein sequence ID" value="SBO96283.1"/>
    <property type="molecule type" value="Genomic_DNA"/>
</dbReference>
<feature type="region of interest" description="Disordered" evidence="1">
    <location>
        <begin position="1"/>
        <end position="35"/>
    </location>
</feature>